<gene>
    <name evidence="1" type="ORF">JG687_00014560</name>
</gene>
<dbReference type="PANTHER" id="PTHR40866">
    <property type="entry name" value="BED-TYPE DOMAIN-CONTAINING PROTEIN"/>
    <property type="match status" value="1"/>
</dbReference>
<dbReference type="PANTHER" id="PTHR40866:SF1">
    <property type="entry name" value="BED-TYPE DOMAIN-CONTAINING PROTEIN"/>
    <property type="match status" value="1"/>
</dbReference>
<accession>A0A8T1TXD4</accession>
<dbReference type="AlphaFoldDB" id="A0A8T1TXD4"/>
<dbReference type="Proteomes" id="UP000688947">
    <property type="component" value="Unassembled WGS sequence"/>
</dbReference>
<sequence>MRRKATGCSGDEEESFVERLKSARKAVRVAEIPPTSNIVERLFSVARITLGLERHNMLPITFEAILFLRLNDGYWDVCPIDACC</sequence>
<proteinExistence type="predicted"/>
<reference evidence="1" key="1">
    <citation type="submission" date="2021-01" db="EMBL/GenBank/DDBJ databases">
        <title>Phytophthora aleatoria, a newly-described species from Pinus radiata is distinct from Phytophthora cactorum isolates based on comparative genomics.</title>
        <authorList>
            <person name="Mcdougal R."/>
            <person name="Panda P."/>
            <person name="Williams N."/>
            <person name="Studholme D.J."/>
        </authorList>
    </citation>
    <scope>NUCLEOTIDE SEQUENCE</scope>
    <source>
        <strain evidence="1">NZFS 3830</strain>
    </source>
</reference>
<protein>
    <submittedName>
        <fullName evidence="1">Uncharacterized protein</fullName>
    </submittedName>
</protein>
<dbReference type="EMBL" id="JAENGZ010001189">
    <property type="protein sequence ID" value="KAG6949909.1"/>
    <property type="molecule type" value="Genomic_DNA"/>
</dbReference>
<dbReference type="OrthoDB" id="99572at2759"/>
<name>A0A8T1TXD4_9STRA</name>
<evidence type="ECO:0000313" key="2">
    <source>
        <dbReference type="Proteomes" id="UP000688947"/>
    </source>
</evidence>
<evidence type="ECO:0000313" key="1">
    <source>
        <dbReference type="EMBL" id="KAG6949909.1"/>
    </source>
</evidence>
<organism evidence="1 2">
    <name type="scientific">Phytophthora cactorum</name>
    <dbReference type="NCBI Taxonomy" id="29920"/>
    <lineage>
        <taxon>Eukaryota</taxon>
        <taxon>Sar</taxon>
        <taxon>Stramenopiles</taxon>
        <taxon>Oomycota</taxon>
        <taxon>Peronosporomycetes</taxon>
        <taxon>Peronosporales</taxon>
        <taxon>Peronosporaceae</taxon>
        <taxon>Phytophthora</taxon>
    </lineage>
</organism>
<comment type="caution">
    <text evidence="1">The sequence shown here is derived from an EMBL/GenBank/DDBJ whole genome shotgun (WGS) entry which is preliminary data.</text>
</comment>
<dbReference type="VEuPathDB" id="FungiDB:PC110_g1127"/>